<keyword evidence="12" id="KW-0407">Ion channel</keyword>
<evidence type="ECO:0000259" key="15">
    <source>
        <dbReference type="PROSITE" id="PS50222"/>
    </source>
</evidence>
<dbReference type="GO" id="GO:0008076">
    <property type="term" value="C:voltage-gated potassium channel complex"/>
    <property type="evidence" value="ECO:0007669"/>
    <property type="project" value="InterPro"/>
</dbReference>
<comment type="subcellular location">
    <subcellularLocation>
        <location evidence="1">Membrane</location>
        <topology evidence="1">Multi-pass membrane protein</topology>
    </subcellularLocation>
</comment>
<dbReference type="PANTHER" id="PTHR11537:SF254">
    <property type="entry name" value="POTASSIUM VOLTAGE-GATED CHANNEL PROTEIN SHAB"/>
    <property type="match status" value="1"/>
</dbReference>
<feature type="compositionally biased region" description="Basic and acidic residues" evidence="13">
    <location>
        <begin position="514"/>
        <end position="528"/>
    </location>
</feature>
<feature type="transmembrane region" description="Helical" evidence="14">
    <location>
        <begin position="361"/>
        <end position="393"/>
    </location>
</feature>
<dbReference type="Pfam" id="PF00520">
    <property type="entry name" value="Ion_trans"/>
    <property type="match status" value="1"/>
</dbReference>
<feature type="domain" description="EF-hand" evidence="15">
    <location>
        <begin position="90"/>
        <end position="125"/>
    </location>
</feature>
<evidence type="ECO:0000313" key="16">
    <source>
        <dbReference type="EMBL" id="CAD9439880.1"/>
    </source>
</evidence>
<reference evidence="16" key="1">
    <citation type="submission" date="2021-01" db="EMBL/GenBank/DDBJ databases">
        <authorList>
            <person name="Corre E."/>
            <person name="Pelletier E."/>
            <person name="Niang G."/>
            <person name="Scheremetjew M."/>
            <person name="Finn R."/>
            <person name="Kale V."/>
            <person name="Holt S."/>
            <person name="Cochrane G."/>
            <person name="Meng A."/>
            <person name="Brown T."/>
            <person name="Cohen L."/>
        </authorList>
    </citation>
    <scope>NUCLEOTIDE SEQUENCE</scope>
    <source>
        <strain evidence="16">RCC1693</strain>
    </source>
</reference>
<dbReference type="Gene3D" id="1.20.120.350">
    <property type="entry name" value="Voltage-gated potassium channels. Chain C"/>
    <property type="match status" value="1"/>
</dbReference>
<evidence type="ECO:0000256" key="12">
    <source>
        <dbReference type="ARBA" id="ARBA00023303"/>
    </source>
</evidence>
<dbReference type="SUPFAM" id="SSF47473">
    <property type="entry name" value="EF-hand"/>
    <property type="match status" value="1"/>
</dbReference>
<proteinExistence type="predicted"/>
<dbReference type="PROSITE" id="PS00018">
    <property type="entry name" value="EF_HAND_1"/>
    <property type="match status" value="1"/>
</dbReference>
<keyword evidence="5" id="KW-0631">Potassium channel</keyword>
<feature type="transmembrane region" description="Helical" evidence="14">
    <location>
        <begin position="316"/>
        <end position="341"/>
    </location>
</feature>
<evidence type="ECO:0000256" key="5">
    <source>
        <dbReference type="ARBA" id="ARBA00022826"/>
    </source>
</evidence>
<dbReference type="PROSITE" id="PS50222">
    <property type="entry name" value="EF_HAND_2"/>
    <property type="match status" value="1"/>
</dbReference>
<feature type="transmembrane region" description="Helical" evidence="14">
    <location>
        <begin position="456"/>
        <end position="480"/>
    </location>
</feature>
<evidence type="ECO:0000256" key="2">
    <source>
        <dbReference type="ARBA" id="ARBA00022448"/>
    </source>
</evidence>
<evidence type="ECO:0000256" key="9">
    <source>
        <dbReference type="ARBA" id="ARBA00022989"/>
    </source>
</evidence>
<dbReference type="Gene3D" id="1.10.238.10">
    <property type="entry name" value="EF-hand"/>
    <property type="match status" value="1"/>
</dbReference>
<protein>
    <recommendedName>
        <fullName evidence="15">EF-hand domain-containing protein</fullName>
    </recommendedName>
</protein>
<evidence type="ECO:0000256" key="7">
    <source>
        <dbReference type="ARBA" id="ARBA00022882"/>
    </source>
</evidence>
<feature type="region of interest" description="Disordered" evidence="13">
    <location>
        <begin position="514"/>
        <end position="536"/>
    </location>
</feature>
<dbReference type="GO" id="GO:0001508">
    <property type="term" value="P:action potential"/>
    <property type="evidence" value="ECO:0007669"/>
    <property type="project" value="TreeGrafter"/>
</dbReference>
<dbReference type="InterPro" id="IPR027359">
    <property type="entry name" value="Volt_channel_dom_sf"/>
</dbReference>
<name>A0A7S2CZE1_9STRA</name>
<keyword evidence="9 14" id="KW-1133">Transmembrane helix</keyword>
<evidence type="ECO:0000256" key="1">
    <source>
        <dbReference type="ARBA" id="ARBA00004141"/>
    </source>
</evidence>
<keyword evidence="2" id="KW-0813">Transport</keyword>
<dbReference type="EMBL" id="HBGT01027869">
    <property type="protein sequence ID" value="CAD9439880.1"/>
    <property type="molecule type" value="Transcribed_RNA"/>
</dbReference>
<dbReference type="Gene3D" id="1.10.287.70">
    <property type="match status" value="1"/>
</dbReference>
<dbReference type="GO" id="GO:0005509">
    <property type="term" value="F:calcium ion binding"/>
    <property type="evidence" value="ECO:0007669"/>
    <property type="project" value="InterPro"/>
</dbReference>
<keyword evidence="8" id="KW-0630">Potassium</keyword>
<keyword evidence="4 14" id="KW-0812">Transmembrane</keyword>
<keyword evidence="6" id="KW-0106">Calcium</keyword>
<dbReference type="GO" id="GO:0005249">
    <property type="term" value="F:voltage-gated potassium channel activity"/>
    <property type="evidence" value="ECO:0007669"/>
    <property type="project" value="InterPro"/>
</dbReference>
<evidence type="ECO:0000256" key="3">
    <source>
        <dbReference type="ARBA" id="ARBA00022538"/>
    </source>
</evidence>
<evidence type="ECO:0000256" key="14">
    <source>
        <dbReference type="SAM" id="Phobius"/>
    </source>
</evidence>
<evidence type="ECO:0000256" key="4">
    <source>
        <dbReference type="ARBA" id="ARBA00022692"/>
    </source>
</evidence>
<evidence type="ECO:0000256" key="10">
    <source>
        <dbReference type="ARBA" id="ARBA00023065"/>
    </source>
</evidence>
<gene>
    <name evidence="16" type="ORF">FPAR1323_LOCUS14495</name>
</gene>
<dbReference type="PRINTS" id="PR00169">
    <property type="entry name" value="KCHANNEL"/>
</dbReference>
<dbReference type="PANTHER" id="PTHR11537">
    <property type="entry name" value="VOLTAGE-GATED POTASSIUM CHANNEL"/>
    <property type="match status" value="1"/>
</dbReference>
<dbReference type="AlphaFoldDB" id="A0A7S2CZE1"/>
<evidence type="ECO:0000256" key="8">
    <source>
        <dbReference type="ARBA" id="ARBA00022958"/>
    </source>
</evidence>
<keyword evidence="7" id="KW-0851">Voltage-gated channel</keyword>
<evidence type="ECO:0000256" key="13">
    <source>
        <dbReference type="SAM" id="MobiDB-lite"/>
    </source>
</evidence>
<keyword evidence="3" id="KW-0633">Potassium transport</keyword>
<keyword evidence="11 14" id="KW-0472">Membrane</keyword>
<dbReference type="InterPro" id="IPR011992">
    <property type="entry name" value="EF-hand-dom_pair"/>
</dbReference>
<sequence>MAPERTLSGVGIDVGLKQALDDSGREPKKVKKKKEKQRVQIKCPVGSPTSFFVPRKVTVNEDNARTTFHMFDRKHVGFFTHKDVRRVFADSENGQIEFLARFDANNDGKVEWDEFLDTMNEFIDEKGDLNFLERVYITFSEPDSSKLAKGISIIIMILILVSTMSFVMDSIPHFHSFEYVAPGQLCPKASVMFPSKMDEKPCGAEYMMSHNPTMEPTMAPTWGGSKMPTSSAVDDWIGAETCACPPTKHYVFEYIEIVCITVFSIEYMARFLTAWAARFGEKFEIILDVVTMPMPKNPALTRTYMYLTNKMNLIDFFAIIPFYIDMLPIGAGVPLGFLRVLRLARVFRVFKMGKYSKGMSLLTNVLLLSAPALKLLCFFSLIGMILFGSMVFFCEQGEWMVTADYPDGAYLRRDVTGTAFEPSPFVSIPTCFWWVIVTQTTVGYGDMYPVTDAGKAVGSICMVSGILVLALPITIIGANFSNEYGRVQSEEKREAMELAAELAEDAARAEVEKALKEAEEKKSRRKGEPAPIGRAPSFTFGMGRAMGLGGKSSARVADDGGVGSTAVTSFELELPSRKTMFESTAPSMVDESDSEDEDEDVIRMTKVRSDMNRKSSDLQLMIRDYLDEAKVSQRASSAMLDEVNEVLDLLNEEETIHIDSEKVMAMVNMLWYWLRKCDADPAVVTNKRTRELLLKATLDFASSTVGLDMPR</sequence>
<evidence type="ECO:0000256" key="6">
    <source>
        <dbReference type="ARBA" id="ARBA00022837"/>
    </source>
</evidence>
<accession>A0A7S2CZE1</accession>
<dbReference type="SUPFAM" id="SSF81324">
    <property type="entry name" value="Voltage-gated potassium channels"/>
    <property type="match status" value="1"/>
</dbReference>
<keyword evidence="10" id="KW-0406">Ion transport</keyword>
<evidence type="ECO:0000256" key="11">
    <source>
        <dbReference type="ARBA" id="ARBA00023136"/>
    </source>
</evidence>
<organism evidence="16">
    <name type="scientific">Florenciella parvula</name>
    <dbReference type="NCBI Taxonomy" id="236787"/>
    <lineage>
        <taxon>Eukaryota</taxon>
        <taxon>Sar</taxon>
        <taxon>Stramenopiles</taxon>
        <taxon>Ochrophyta</taxon>
        <taxon>Dictyochophyceae</taxon>
        <taxon>Florenciellales</taxon>
        <taxon>Florenciella</taxon>
    </lineage>
</organism>
<dbReference type="InterPro" id="IPR002048">
    <property type="entry name" value="EF_hand_dom"/>
</dbReference>
<dbReference type="InterPro" id="IPR028325">
    <property type="entry name" value="VG_K_chnl"/>
</dbReference>
<dbReference type="InterPro" id="IPR018247">
    <property type="entry name" value="EF_Hand_1_Ca_BS"/>
</dbReference>
<dbReference type="InterPro" id="IPR005821">
    <property type="entry name" value="Ion_trans_dom"/>
</dbReference>